<feature type="non-terminal residue" evidence="3">
    <location>
        <position position="1"/>
    </location>
</feature>
<evidence type="ECO:0000259" key="2">
    <source>
        <dbReference type="Pfam" id="PF07885"/>
    </source>
</evidence>
<keyword evidence="1" id="KW-0472">Membrane</keyword>
<dbReference type="OrthoDB" id="8879391at2759"/>
<dbReference type="InterPro" id="IPR013099">
    <property type="entry name" value="K_chnl_dom"/>
</dbReference>
<organism evidence="3 4">
    <name type="scientific">Allacma fusca</name>
    <dbReference type="NCBI Taxonomy" id="39272"/>
    <lineage>
        <taxon>Eukaryota</taxon>
        <taxon>Metazoa</taxon>
        <taxon>Ecdysozoa</taxon>
        <taxon>Arthropoda</taxon>
        <taxon>Hexapoda</taxon>
        <taxon>Collembola</taxon>
        <taxon>Symphypleona</taxon>
        <taxon>Sminthuridae</taxon>
        <taxon>Allacma</taxon>
    </lineage>
</organism>
<dbReference type="PANTHER" id="PTHR47735:SF9">
    <property type="entry name" value="POTASSIUM VOLTAGE-GATED CHANNEL SUBFAMILY KQT MEMBER 4-LIKE ISOFORM X1"/>
    <property type="match status" value="1"/>
</dbReference>
<evidence type="ECO:0000313" key="3">
    <source>
        <dbReference type="EMBL" id="CAG7785039.1"/>
    </source>
</evidence>
<evidence type="ECO:0000313" key="4">
    <source>
        <dbReference type="Proteomes" id="UP000708208"/>
    </source>
</evidence>
<dbReference type="Pfam" id="PF07885">
    <property type="entry name" value="Ion_trans_2"/>
    <property type="match status" value="1"/>
</dbReference>
<dbReference type="GO" id="GO:0005249">
    <property type="term" value="F:voltage-gated potassium channel activity"/>
    <property type="evidence" value="ECO:0007669"/>
    <property type="project" value="InterPro"/>
</dbReference>
<feature type="domain" description="Potassium channel" evidence="2">
    <location>
        <begin position="7"/>
        <end position="41"/>
    </location>
</feature>
<keyword evidence="1" id="KW-1133">Transmembrane helix</keyword>
<keyword evidence="4" id="KW-1185">Reference proteome</keyword>
<name>A0A8J2PFT9_9HEXA</name>
<comment type="caution">
    <text evidence="3">The sequence shown here is derived from an EMBL/GenBank/DDBJ whole genome shotgun (WGS) entry which is preliminary data.</text>
</comment>
<dbReference type="Proteomes" id="UP000708208">
    <property type="component" value="Unassembled WGS sequence"/>
</dbReference>
<accession>A0A8J2PFT9</accession>
<dbReference type="AlphaFoldDB" id="A0A8J2PFT9"/>
<keyword evidence="1" id="KW-0812">Transmembrane</keyword>
<dbReference type="PANTHER" id="PTHR47735">
    <property type="entry name" value="POTASSIUM VOLTAGE-GATED CHANNEL SUBFAMILY KQT MEMBER 4"/>
    <property type="match status" value="1"/>
</dbReference>
<gene>
    <name evidence="3" type="ORF">AFUS01_LOCUS23691</name>
</gene>
<evidence type="ECO:0000256" key="1">
    <source>
        <dbReference type="SAM" id="Phobius"/>
    </source>
</evidence>
<dbReference type="GO" id="GO:0008076">
    <property type="term" value="C:voltage-gated potassium channel complex"/>
    <property type="evidence" value="ECO:0007669"/>
    <property type="project" value="TreeGrafter"/>
</dbReference>
<feature type="transmembrane region" description="Helical" evidence="1">
    <location>
        <begin position="26"/>
        <end position="44"/>
    </location>
</feature>
<protein>
    <recommendedName>
        <fullName evidence="2">Potassium channel domain-containing protein</fullName>
    </recommendedName>
</protein>
<sequence length="72" mass="7727">VTDTFHITLCTVGYGDIAPTTWMGKLIASFCALMGISFFALPAVRPQCFVSVNKAFTIIESRVDTPGNLSIA</sequence>
<proteinExistence type="predicted"/>
<reference evidence="3" key="1">
    <citation type="submission" date="2021-06" db="EMBL/GenBank/DDBJ databases">
        <authorList>
            <person name="Hodson N. C."/>
            <person name="Mongue J. A."/>
            <person name="Jaron S. K."/>
        </authorList>
    </citation>
    <scope>NUCLEOTIDE SEQUENCE</scope>
</reference>
<dbReference type="EMBL" id="CAJVCH010287675">
    <property type="protein sequence ID" value="CAG7785039.1"/>
    <property type="molecule type" value="Genomic_DNA"/>
</dbReference>
<dbReference type="InterPro" id="IPR003937">
    <property type="entry name" value="K_chnl_volt-dep_KCNQ"/>
</dbReference>